<reference evidence="2 3" key="1">
    <citation type="submission" date="2008-07" db="EMBL/GenBank/DDBJ databases">
        <authorList>
            <person name="El-Sayed N."/>
            <person name="Caler E."/>
            <person name="Inman J."/>
            <person name="Amedeo P."/>
            <person name="Hass B."/>
            <person name="Wortman J."/>
        </authorList>
    </citation>
    <scope>NUCLEOTIDE SEQUENCE [LARGE SCALE GENOMIC DNA]</scope>
    <source>
        <strain evidence="3">ATCC 50983 / TXsc</strain>
    </source>
</reference>
<proteinExistence type="predicted"/>
<name>C5LL35_PERM5</name>
<dbReference type="AlphaFoldDB" id="C5LL35"/>
<sequence>MVGRPSLDVPLLYIILLALITLMMGPRALVLAALLWFMATGNPGMGGAPGSYQQ</sequence>
<dbReference type="EMBL" id="GG683038">
    <property type="protein sequence ID" value="EER02599.1"/>
    <property type="molecule type" value="Genomic_DNA"/>
</dbReference>
<keyword evidence="1" id="KW-0812">Transmembrane</keyword>
<evidence type="ECO:0000256" key="1">
    <source>
        <dbReference type="SAM" id="Phobius"/>
    </source>
</evidence>
<evidence type="ECO:0000313" key="3">
    <source>
        <dbReference type="Proteomes" id="UP000007800"/>
    </source>
</evidence>
<dbReference type="GeneID" id="9047825"/>
<gene>
    <name evidence="2" type="ORF">Pmar_PMAR005939</name>
</gene>
<feature type="transmembrane region" description="Helical" evidence="1">
    <location>
        <begin position="12"/>
        <end position="37"/>
    </location>
</feature>
<protein>
    <submittedName>
        <fullName evidence="2">Uncharacterized protein</fullName>
    </submittedName>
</protein>
<dbReference type="InParanoid" id="C5LL35"/>
<accession>C5LL35</accession>
<keyword evidence="1" id="KW-1133">Transmembrane helix</keyword>
<organism evidence="3">
    <name type="scientific">Perkinsus marinus (strain ATCC 50983 / TXsc)</name>
    <dbReference type="NCBI Taxonomy" id="423536"/>
    <lineage>
        <taxon>Eukaryota</taxon>
        <taxon>Sar</taxon>
        <taxon>Alveolata</taxon>
        <taxon>Perkinsozoa</taxon>
        <taxon>Perkinsea</taxon>
        <taxon>Perkinsida</taxon>
        <taxon>Perkinsidae</taxon>
        <taxon>Perkinsus</taxon>
    </lineage>
</organism>
<keyword evidence="3" id="KW-1185">Reference proteome</keyword>
<dbReference type="Proteomes" id="UP000007800">
    <property type="component" value="Unassembled WGS sequence"/>
</dbReference>
<dbReference type="RefSeq" id="XP_002769881.1">
    <property type="nucleotide sequence ID" value="XM_002769835.1"/>
</dbReference>
<keyword evidence="1" id="KW-0472">Membrane</keyword>
<evidence type="ECO:0000313" key="2">
    <source>
        <dbReference type="EMBL" id="EER02599.1"/>
    </source>
</evidence>